<dbReference type="Pfam" id="PF04116">
    <property type="entry name" value="FA_hydroxylase"/>
    <property type="match status" value="1"/>
</dbReference>
<evidence type="ECO:0000256" key="7">
    <source>
        <dbReference type="SAM" id="Phobius"/>
    </source>
</evidence>
<dbReference type="GO" id="GO:0012505">
    <property type="term" value="C:endomembrane system"/>
    <property type="evidence" value="ECO:0007669"/>
    <property type="project" value="UniProtKB-SubCell"/>
</dbReference>
<evidence type="ECO:0000313" key="9">
    <source>
        <dbReference type="EMBL" id="SHH90447.1"/>
    </source>
</evidence>
<feature type="transmembrane region" description="Helical" evidence="7">
    <location>
        <begin position="27"/>
        <end position="47"/>
    </location>
</feature>
<sequence length="302" mass="36184">MSLLFIFGADKIPWHRIESLKDSAPEIILWAAPAMFVFVCLEVFISYRQNKKYYNKIETLGSLGLGLGNVVISTWIKILLFYMAVWIYNLVPWRMELNWWTFIPCYILFDFCSYWTHNISHRQRFWWATHVAHHSGEHYNLSVSFRLSWMQYLKIIFLLPIPLLGFHPIIFFVTNQVAILFQFWVHTEYIRKLPPIIEYLFATPSNHRVHHGSQEKYINKNYGATFIVWDRLFGTYQKEEEQVIYGITETVEHKGNPLHLNFHEFVAIVRDVRQARGWKDKLFYIFGNPSRMAQRRKEKKPV</sequence>
<evidence type="ECO:0000256" key="4">
    <source>
        <dbReference type="ARBA" id="ARBA00023002"/>
    </source>
</evidence>
<dbReference type="InterPro" id="IPR006694">
    <property type="entry name" value="Fatty_acid_hydroxylase"/>
</dbReference>
<dbReference type="PANTHER" id="PTHR21624:SF1">
    <property type="entry name" value="ALKYLGLYCEROL MONOOXYGENASE"/>
    <property type="match status" value="1"/>
</dbReference>
<dbReference type="GO" id="GO:0008610">
    <property type="term" value="P:lipid biosynthetic process"/>
    <property type="evidence" value="ECO:0007669"/>
    <property type="project" value="InterPro"/>
</dbReference>
<dbReference type="OrthoDB" id="9770329at2"/>
<keyword evidence="4" id="KW-0560">Oxidoreductase</keyword>
<evidence type="ECO:0000256" key="3">
    <source>
        <dbReference type="ARBA" id="ARBA00022989"/>
    </source>
</evidence>
<dbReference type="GO" id="GO:0016020">
    <property type="term" value="C:membrane"/>
    <property type="evidence" value="ECO:0007669"/>
    <property type="project" value="GOC"/>
</dbReference>
<gene>
    <name evidence="9" type="ORF">SAMN04488109_5968</name>
</gene>
<dbReference type="STRING" id="947013.SAMN04488109_5968"/>
<organism evidence="9 10">
    <name type="scientific">Chryseolinea serpens</name>
    <dbReference type="NCBI Taxonomy" id="947013"/>
    <lineage>
        <taxon>Bacteria</taxon>
        <taxon>Pseudomonadati</taxon>
        <taxon>Bacteroidota</taxon>
        <taxon>Cytophagia</taxon>
        <taxon>Cytophagales</taxon>
        <taxon>Fulvivirgaceae</taxon>
        <taxon>Chryseolinea</taxon>
    </lineage>
</organism>
<comment type="subcellular location">
    <subcellularLocation>
        <location evidence="1">Endomembrane system</location>
        <topology evidence="1">Multi-pass membrane protein</topology>
    </subcellularLocation>
</comment>
<proteinExistence type="predicted"/>
<accession>A0A1M5WS99</accession>
<name>A0A1M5WS99_9BACT</name>
<evidence type="ECO:0000256" key="2">
    <source>
        <dbReference type="ARBA" id="ARBA00022692"/>
    </source>
</evidence>
<reference evidence="9 10" key="1">
    <citation type="submission" date="2016-11" db="EMBL/GenBank/DDBJ databases">
        <authorList>
            <person name="Jaros S."/>
            <person name="Januszkiewicz K."/>
            <person name="Wedrychowicz H."/>
        </authorList>
    </citation>
    <scope>NUCLEOTIDE SEQUENCE [LARGE SCALE GENOMIC DNA]</scope>
    <source>
        <strain evidence="9 10">DSM 24574</strain>
    </source>
</reference>
<keyword evidence="6 7" id="KW-0472">Membrane</keyword>
<dbReference type="AlphaFoldDB" id="A0A1M5WS99"/>
<dbReference type="GO" id="GO:0050479">
    <property type="term" value="F:glyceryl-ether monooxygenase activity"/>
    <property type="evidence" value="ECO:0007669"/>
    <property type="project" value="TreeGrafter"/>
</dbReference>
<dbReference type="GO" id="GO:0006643">
    <property type="term" value="P:membrane lipid metabolic process"/>
    <property type="evidence" value="ECO:0007669"/>
    <property type="project" value="TreeGrafter"/>
</dbReference>
<protein>
    <submittedName>
        <fullName evidence="9">Sterol desaturase/sphingolipid hydroxylase, fatty acid hydroxylase superfamily</fullName>
    </submittedName>
</protein>
<dbReference type="EMBL" id="FQWQ01000005">
    <property type="protein sequence ID" value="SHH90447.1"/>
    <property type="molecule type" value="Genomic_DNA"/>
</dbReference>
<feature type="transmembrane region" description="Helical" evidence="7">
    <location>
        <begin position="97"/>
        <end position="116"/>
    </location>
</feature>
<feature type="domain" description="Fatty acid hydroxylase" evidence="8">
    <location>
        <begin position="105"/>
        <end position="235"/>
    </location>
</feature>
<dbReference type="GO" id="GO:0005506">
    <property type="term" value="F:iron ion binding"/>
    <property type="evidence" value="ECO:0007669"/>
    <property type="project" value="InterPro"/>
</dbReference>
<keyword evidence="10" id="KW-1185">Reference proteome</keyword>
<feature type="transmembrane region" description="Helical" evidence="7">
    <location>
        <begin position="155"/>
        <end position="185"/>
    </location>
</feature>
<evidence type="ECO:0000256" key="1">
    <source>
        <dbReference type="ARBA" id="ARBA00004127"/>
    </source>
</evidence>
<dbReference type="InterPro" id="IPR051689">
    <property type="entry name" value="Sterol_desaturase/TMEM195"/>
</dbReference>
<evidence type="ECO:0000256" key="5">
    <source>
        <dbReference type="ARBA" id="ARBA00023098"/>
    </source>
</evidence>
<keyword evidence="3 7" id="KW-1133">Transmembrane helix</keyword>
<dbReference type="PANTHER" id="PTHR21624">
    <property type="entry name" value="STEROL DESATURASE-RELATED PROTEIN"/>
    <property type="match status" value="1"/>
</dbReference>
<feature type="transmembrane region" description="Helical" evidence="7">
    <location>
        <begin position="59"/>
        <end position="85"/>
    </location>
</feature>
<keyword evidence="2 7" id="KW-0812">Transmembrane</keyword>
<dbReference type="Proteomes" id="UP000184212">
    <property type="component" value="Unassembled WGS sequence"/>
</dbReference>
<evidence type="ECO:0000313" key="10">
    <source>
        <dbReference type="Proteomes" id="UP000184212"/>
    </source>
</evidence>
<evidence type="ECO:0000259" key="8">
    <source>
        <dbReference type="Pfam" id="PF04116"/>
    </source>
</evidence>
<evidence type="ECO:0000256" key="6">
    <source>
        <dbReference type="ARBA" id="ARBA00023136"/>
    </source>
</evidence>
<dbReference type="RefSeq" id="WP_073141947.1">
    <property type="nucleotide sequence ID" value="NZ_FQWQ01000005.1"/>
</dbReference>
<keyword evidence="5" id="KW-0443">Lipid metabolism</keyword>